<evidence type="ECO:0000256" key="3">
    <source>
        <dbReference type="ARBA" id="ARBA00022490"/>
    </source>
</evidence>
<feature type="binding site" evidence="12">
    <location>
        <position position="150"/>
    </location>
    <ligand>
        <name>Ni(2+)</name>
        <dbReference type="ChEBI" id="CHEBI:49786"/>
        <note>for nickel-dependent acireductone dioxygenase activity</note>
    </ligand>
</feature>
<dbReference type="EC" id="1.13.11.53" evidence="12"/>
<comment type="catalytic activity">
    <reaction evidence="12">
        <text>1,2-dihydroxy-5-(methylsulfanyl)pent-1-en-3-one + O2 = 3-(methylsulfanyl)propanoate + CO + formate + 2 H(+)</text>
        <dbReference type="Rhea" id="RHEA:14161"/>
        <dbReference type="ChEBI" id="CHEBI:15378"/>
        <dbReference type="ChEBI" id="CHEBI:15379"/>
        <dbReference type="ChEBI" id="CHEBI:15740"/>
        <dbReference type="ChEBI" id="CHEBI:17245"/>
        <dbReference type="ChEBI" id="CHEBI:49016"/>
        <dbReference type="ChEBI" id="CHEBI:49252"/>
        <dbReference type="EC" id="1.13.11.53"/>
    </reaction>
</comment>
<dbReference type="GO" id="GO:0010309">
    <property type="term" value="F:acireductone dioxygenase [iron(II)-requiring] activity"/>
    <property type="evidence" value="ECO:0000318"/>
    <property type="project" value="GO_Central"/>
</dbReference>
<evidence type="ECO:0000256" key="8">
    <source>
        <dbReference type="ARBA" id="ARBA00023002"/>
    </source>
</evidence>
<dbReference type="GO" id="GO:0006555">
    <property type="term" value="P:methionine metabolic process"/>
    <property type="evidence" value="ECO:0000318"/>
    <property type="project" value="GO_Central"/>
</dbReference>
<evidence type="ECO:0000313" key="15">
    <source>
        <dbReference type="Proteomes" id="UP000012960"/>
    </source>
</evidence>
<comment type="pathway">
    <text evidence="12">Amino-acid biosynthesis; L-methionine biosynthesis via salvage pathway; L-methionine from S-methyl-5-thio-alpha-D-ribose 1-phosphate: step 5/6.</text>
</comment>
<evidence type="ECO:0000256" key="2">
    <source>
        <dbReference type="ARBA" id="ARBA00004413"/>
    </source>
</evidence>
<comment type="subcellular location">
    <subcellularLocation>
        <location evidence="2">Cell membrane</location>
        <topology evidence="2">Peripheral membrane protein</topology>
        <orientation evidence="2">Cytoplasmic side</orientation>
    </subcellularLocation>
    <subcellularLocation>
        <location evidence="12">Cytoplasm</location>
    </subcellularLocation>
    <subcellularLocation>
        <location evidence="12">Nucleus</location>
    </subcellularLocation>
</comment>
<keyword evidence="9 12" id="KW-0408">Iron</keyword>
<keyword evidence="15" id="KW-1185">Reference proteome</keyword>
<keyword evidence="11 12" id="KW-0539">Nucleus</keyword>
<dbReference type="InterPro" id="IPR011051">
    <property type="entry name" value="RmlC_Cupin_sf"/>
</dbReference>
<accession>A0A804K0E0</accession>
<evidence type="ECO:0000313" key="13">
    <source>
        <dbReference type="EMBL" id="CAG1857904.1"/>
    </source>
</evidence>
<keyword evidence="4 12" id="KW-0533">Nickel</keyword>
<comment type="catalytic activity">
    <reaction evidence="1 12">
        <text>1,2-dihydroxy-5-(methylsulfanyl)pent-1-en-3-one + O2 = 4-methylsulfanyl-2-oxobutanoate + formate + 2 H(+)</text>
        <dbReference type="Rhea" id="RHEA:24504"/>
        <dbReference type="ChEBI" id="CHEBI:15378"/>
        <dbReference type="ChEBI" id="CHEBI:15379"/>
        <dbReference type="ChEBI" id="CHEBI:15740"/>
        <dbReference type="ChEBI" id="CHEBI:16723"/>
        <dbReference type="ChEBI" id="CHEBI:49252"/>
        <dbReference type="EC" id="1.13.11.54"/>
    </reaction>
</comment>
<dbReference type="FunFam" id="2.60.120.10:FF:000031">
    <property type="entry name" value="1,2-dihydroxy-3-keto-5-methylthiopentene dioxygenase"/>
    <property type="match status" value="1"/>
</dbReference>
<dbReference type="GO" id="GO:0016151">
    <property type="term" value="F:nickel cation binding"/>
    <property type="evidence" value="ECO:0007669"/>
    <property type="project" value="UniProtKB-UniRule"/>
</dbReference>
<dbReference type="SMR" id="A0A804K0E0"/>
<dbReference type="UniPathway" id="UPA00904">
    <property type="reaction ID" value="UER00878"/>
</dbReference>
<comment type="similarity">
    <text evidence="12">Belongs to the acireductone dioxygenase (ARD) family.</text>
</comment>
<feature type="binding site" evidence="12">
    <location>
        <position position="107"/>
    </location>
    <ligand>
        <name>Fe(2+)</name>
        <dbReference type="ChEBI" id="CHEBI:29033"/>
        <note>for iron-dependent acireductone dioxygenase activity</note>
    </ligand>
</feature>
<dbReference type="Pfam" id="PF03079">
    <property type="entry name" value="ARD"/>
    <property type="match status" value="1"/>
</dbReference>
<feature type="binding site" evidence="12">
    <location>
        <position position="105"/>
    </location>
    <ligand>
        <name>Fe(2+)</name>
        <dbReference type="ChEBI" id="CHEBI:29033"/>
        <note>for iron-dependent acireductone dioxygenase activity</note>
    </ligand>
</feature>
<evidence type="ECO:0000256" key="6">
    <source>
        <dbReference type="ARBA" id="ARBA00022723"/>
    </source>
</evidence>
<dbReference type="CDD" id="cd02232">
    <property type="entry name" value="cupin_ARD"/>
    <property type="match status" value="1"/>
</dbReference>
<dbReference type="EC" id="1.13.11.54" evidence="12"/>
<dbReference type="HAMAP" id="MF_03154">
    <property type="entry name" value="Salvage_MtnD_euk"/>
    <property type="match status" value="1"/>
</dbReference>
<dbReference type="InParanoid" id="A0A804K0E0"/>
<dbReference type="GO" id="GO:0005737">
    <property type="term" value="C:cytoplasm"/>
    <property type="evidence" value="ECO:0007669"/>
    <property type="project" value="UniProtKB-SubCell"/>
</dbReference>
<feature type="binding site" evidence="12">
    <location>
        <position position="105"/>
    </location>
    <ligand>
        <name>Ni(2+)</name>
        <dbReference type="ChEBI" id="CHEBI:49786"/>
        <note>for nickel-dependent acireductone dioxygenase activity</note>
    </ligand>
</feature>
<evidence type="ECO:0000256" key="4">
    <source>
        <dbReference type="ARBA" id="ARBA00022596"/>
    </source>
</evidence>
<proteinExistence type="inferred from homology"/>
<feature type="binding site" evidence="12">
    <location>
        <position position="111"/>
    </location>
    <ligand>
        <name>Ni(2+)</name>
        <dbReference type="ChEBI" id="CHEBI:49786"/>
        <note>for nickel-dependent acireductone dioxygenase activity</note>
    </ligand>
</feature>
<dbReference type="SUPFAM" id="SSF51182">
    <property type="entry name" value="RmlC-like cupins"/>
    <property type="match status" value="1"/>
</dbReference>
<keyword evidence="10 12" id="KW-0486">Methionine biosynthesis</keyword>
<dbReference type="InterPro" id="IPR027496">
    <property type="entry name" value="ARD_euk"/>
</dbReference>
<dbReference type="AlphaFoldDB" id="A0A804K0E0"/>
<evidence type="ECO:0000256" key="1">
    <source>
        <dbReference type="ARBA" id="ARBA00000428"/>
    </source>
</evidence>
<evidence type="ECO:0000256" key="9">
    <source>
        <dbReference type="ARBA" id="ARBA00023004"/>
    </source>
</evidence>
<dbReference type="Gene3D" id="2.60.120.10">
    <property type="entry name" value="Jelly Rolls"/>
    <property type="match status" value="1"/>
</dbReference>
<dbReference type="GO" id="GO:0010308">
    <property type="term" value="F:acireductone dioxygenase (Ni2+-requiring) activity"/>
    <property type="evidence" value="ECO:0007669"/>
    <property type="project" value="UniProtKB-UniRule"/>
</dbReference>
<feature type="binding site" evidence="12">
    <location>
        <position position="150"/>
    </location>
    <ligand>
        <name>Fe(2+)</name>
        <dbReference type="ChEBI" id="CHEBI:29033"/>
        <note>for iron-dependent acireductone dioxygenase activity</note>
    </ligand>
</feature>
<gene>
    <name evidence="13" type="ORF">GSMUA_27340.1</name>
</gene>
<keyword evidence="5 12" id="KW-0028">Amino-acid biosynthesis</keyword>
<dbReference type="GO" id="GO:0005634">
    <property type="term" value="C:nucleus"/>
    <property type="evidence" value="ECO:0007669"/>
    <property type="project" value="UniProtKB-SubCell"/>
</dbReference>
<dbReference type="GO" id="GO:0019509">
    <property type="term" value="P:L-methionine salvage from methylthioadenosine"/>
    <property type="evidence" value="ECO:0007669"/>
    <property type="project" value="UniProtKB-UniRule"/>
</dbReference>
<name>A0A804K0E0_MUSAM</name>
<feature type="binding site" evidence="12">
    <location>
        <position position="111"/>
    </location>
    <ligand>
        <name>Fe(2+)</name>
        <dbReference type="ChEBI" id="CHEBI:29033"/>
        <note>for iron-dependent acireductone dioxygenase activity</note>
    </ligand>
</feature>
<evidence type="ECO:0000256" key="11">
    <source>
        <dbReference type="ARBA" id="ARBA00023242"/>
    </source>
</evidence>
<dbReference type="KEGG" id="mus:103992835"/>
<keyword evidence="6 12" id="KW-0479">Metal-binding</keyword>
<reference evidence="14" key="2">
    <citation type="submission" date="2021-05" db="UniProtKB">
        <authorList>
            <consortium name="EnsemblPlants"/>
        </authorList>
    </citation>
    <scope>IDENTIFICATION</scope>
    <source>
        <strain evidence="14">subsp. malaccensis</strain>
    </source>
</reference>
<dbReference type="OMA" id="NDCWIRI"/>
<evidence type="ECO:0000313" key="14">
    <source>
        <dbReference type="EnsemblPlants" id="Ma07_p27160.1"/>
    </source>
</evidence>
<dbReference type="InterPro" id="IPR004313">
    <property type="entry name" value="ARD"/>
</dbReference>
<keyword evidence="8 12" id="KW-0560">Oxidoreductase</keyword>
<evidence type="ECO:0000256" key="7">
    <source>
        <dbReference type="ARBA" id="ARBA00022964"/>
    </source>
</evidence>
<dbReference type="EMBL" id="HG996473">
    <property type="protein sequence ID" value="CAG1857904.1"/>
    <property type="molecule type" value="Genomic_DNA"/>
</dbReference>
<protein>
    <recommendedName>
        <fullName evidence="12">Acireductone dioxygenase</fullName>
    </recommendedName>
    <alternativeName>
        <fullName evidence="12">Acireductone dioxygenase (Fe(2+)-requiring)</fullName>
        <shortName evidence="12">ARD'</shortName>
        <shortName evidence="12">Fe-ARD</shortName>
        <ecNumber evidence="12">1.13.11.54</ecNumber>
    </alternativeName>
    <alternativeName>
        <fullName evidence="12">Acireductone dioxygenase (Ni(2+)-requiring)</fullName>
        <shortName evidence="12">ARD</shortName>
        <shortName evidence="12">Ni-ARD</shortName>
        <ecNumber evidence="12">1.13.11.53</ecNumber>
    </alternativeName>
</protein>
<dbReference type="OrthoDB" id="725000at2759"/>
<reference evidence="13" key="1">
    <citation type="submission" date="2021-03" db="EMBL/GenBank/DDBJ databases">
        <authorList>
            <consortium name="Genoscope - CEA"/>
            <person name="William W."/>
        </authorList>
    </citation>
    <scope>NUCLEOTIDE SEQUENCE</scope>
    <source>
        <strain evidence="13">Doubled-haploid Pahang</strain>
    </source>
</reference>
<organism evidence="14 15">
    <name type="scientific">Musa acuminata subsp. malaccensis</name>
    <name type="common">Wild banana</name>
    <name type="synonym">Musa malaccensis</name>
    <dbReference type="NCBI Taxonomy" id="214687"/>
    <lineage>
        <taxon>Eukaryota</taxon>
        <taxon>Viridiplantae</taxon>
        <taxon>Streptophyta</taxon>
        <taxon>Embryophyta</taxon>
        <taxon>Tracheophyta</taxon>
        <taxon>Spermatophyta</taxon>
        <taxon>Magnoliopsida</taxon>
        <taxon>Liliopsida</taxon>
        <taxon>Zingiberales</taxon>
        <taxon>Musaceae</taxon>
        <taxon>Musa</taxon>
    </lineage>
</organism>
<dbReference type="EnsemblPlants" id="Ma07_t27160.1">
    <property type="protein sequence ID" value="Ma07_p27160.1"/>
    <property type="gene ID" value="Ma07_g27160"/>
</dbReference>
<dbReference type="PANTHER" id="PTHR23418">
    <property type="entry name" value="ACIREDUCTONE DIOXYGENASE"/>
    <property type="match status" value="1"/>
</dbReference>
<dbReference type="Gramene" id="Ma07_t27160.1">
    <property type="protein sequence ID" value="Ma07_p27160.1"/>
    <property type="gene ID" value="Ma07_g27160"/>
</dbReference>
<dbReference type="PANTHER" id="PTHR23418:SF0">
    <property type="entry name" value="ACIREDUCTONE DIOXYGENASE"/>
    <property type="match status" value="1"/>
</dbReference>
<comment type="function">
    <text evidence="12">Catalyzes 2 different reactions between oxygen and the acireductone 1,2-dihydroxy-3-keto-5-methylthiopentene (DHK-MTPene) depending upon the metal bound in the active site. Fe-containing acireductone dioxygenase (Fe-ARD) produces formate and 2-keto-4-methylthiobutyrate (KMTB), the alpha-ketoacid precursor of methionine in the methionine recycle pathway. Ni-containing acireductone dioxygenase (Ni-ARD) produces methylthiopropionate, carbon monoxide and formate, and does not lie on the methionine recycle pathway.</text>
</comment>
<keyword evidence="3 12" id="KW-0963">Cytoplasm</keyword>
<evidence type="ECO:0000256" key="5">
    <source>
        <dbReference type="ARBA" id="ARBA00022605"/>
    </source>
</evidence>
<dbReference type="GO" id="GO:0005506">
    <property type="term" value="F:iron ion binding"/>
    <property type="evidence" value="ECO:0007669"/>
    <property type="project" value="UniProtKB-UniRule"/>
</dbReference>
<evidence type="ECO:0000256" key="12">
    <source>
        <dbReference type="HAMAP-Rule" id="MF_03154"/>
    </source>
</evidence>
<comment type="cofactor">
    <cofactor evidence="12">
        <name>Fe(2+)</name>
        <dbReference type="ChEBI" id="CHEBI:29033"/>
    </cofactor>
    <cofactor evidence="12">
        <name>Ni(2+)</name>
        <dbReference type="ChEBI" id="CHEBI:49786"/>
    </cofactor>
    <text evidence="12">Binds either 1 Fe or Ni cation per monomer. Iron-binding promotes an acireductone dioxygenase reaction producing 2-keto-4-methylthiobutyrate, while nickel-binding promotes an acireductone dioxygenase reaction producing 3-(methylsulfanyl)propanoate.</text>
</comment>
<evidence type="ECO:0000256" key="10">
    <source>
        <dbReference type="ARBA" id="ARBA00023167"/>
    </source>
</evidence>
<dbReference type="Proteomes" id="UP000012960">
    <property type="component" value="Unplaced"/>
</dbReference>
<feature type="binding site" evidence="12">
    <location>
        <position position="107"/>
    </location>
    <ligand>
        <name>Ni(2+)</name>
        <dbReference type="ChEBI" id="CHEBI:49786"/>
        <note>for nickel-dependent acireductone dioxygenase activity</note>
    </ligand>
</feature>
<dbReference type="InterPro" id="IPR014710">
    <property type="entry name" value="RmlC-like_jellyroll"/>
</dbReference>
<sequence>MEGERGMETLFQDGKEEVLQAWFMDDGEEDQRLPHHCEPKKFVSLDKLADLGIVTWRLNAENHENDEDLKKIREARGCSFVYTVDMHPERLPDYEAKLKSYFQEHRHTNEETSYCLEGSGYYDVRDKNDCWIRIAVKKGGMIVIPAGIYHRFTLDTSNYIKANLFLTKPVNSSSDRPGDDLSSRKETFETFLRKETDELGVEAR</sequence>
<keyword evidence="7 12" id="KW-0223">Dioxygenase</keyword>
<dbReference type="GO" id="GO:0005886">
    <property type="term" value="C:plasma membrane"/>
    <property type="evidence" value="ECO:0007669"/>
    <property type="project" value="UniProtKB-SubCell"/>
</dbReference>